<keyword evidence="2" id="KW-0378">Hydrolase</keyword>
<dbReference type="NCBIfam" id="NF008769">
    <property type="entry name" value="PRK11798.2-5"/>
    <property type="match status" value="1"/>
</dbReference>
<dbReference type="InterPro" id="IPR007481">
    <property type="entry name" value="SspB"/>
</dbReference>
<dbReference type="PANTHER" id="PTHR37486:SF1">
    <property type="entry name" value="STRINGENT STARVATION PROTEIN B"/>
    <property type="match status" value="1"/>
</dbReference>
<evidence type="ECO:0000313" key="3">
    <source>
        <dbReference type="Proteomes" id="UP001138802"/>
    </source>
</evidence>
<dbReference type="GO" id="GO:0005840">
    <property type="term" value="C:ribosome"/>
    <property type="evidence" value="ECO:0007669"/>
    <property type="project" value="TreeGrafter"/>
</dbReference>
<evidence type="ECO:0000256" key="1">
    <source>
        <dbReference type="SAM" id="MobiDB-lite"/>
    </source>
</evidence>
<dbReference type="GO" id="GO:0045732">
    <property type="term" value="P:positive regulation of protein catabolic process"/>
    <property type="evidence" value="ECO:0007669"/>
    <property type="project" value="TreeGrafter"/>
</dbReference>
<keyword evidence="2" id="KW-0645">Protease</keyword>
<proteinExistence type="predicted"/>
<dbReference type="AlphaFoldDB" id="A0A9X0WIY8"/>
<dbReference type="Proteomes" id="UP001138802">
    <property type="component" value="Unassembled WGS sequence"/>
</dbReference>
<dbReference type="InterPro" id="IPR036760">
    <property type="entry name" value="SspB-like_sf"/>
</dbReference>
<dbReference type="GO" id="GO:0005829">
    <property type="term" value="C:cytosol"/>
    <property type="evidence" value="ECO:0007669"/>
    <property type="project" value="TreeGrafter"/>
</dbReference>
<dbReference type="PANTHER" id="PTHR37486">
    <property type="entry name" value="STRINGENT STARVATION PROTEIN B"/>
    <property type="match status" value="1"/>
</dbReference>
<keyword evidence="3" id="KW-1185">Reference proteome</keyword>
<dbReference type="GO" id="GO:0008233">
    <property type="term" value="F:peptidase activity"/>
    <property type="evidence" value="ECO:0007669"/>
    <property type="project" value="UniProtKB-KW"/>
</dbReference>
<reference evidence="2 3" key="1">
    <citation type="journal article" date="2020" name="Microorganisms">
        <title>Osmotic Adaptation and Compatible Solute Biosynthesis of Phototrophic Bacteria as Revealed from Genome Analyses.</title>
        <authorList>
            <person name="Imhoff J.F."/>
            <person name="Rahn T."/>
            <person name="Kunzel S."/>
            <person name="Keller A."/>
            <person name="Neulinger S.C."/>
        </authorList>
    </citation>
    <scope>NUCLEOTIDE SEQUENCE [LARGE SCALE GENOMIC DNA]</scope>
    <source>
        <strain evidence="2 3">DSM 21303</strain>
    </source>
</reference>
<gene>
    <name evidence="2" type="ORF">CKO25_13130</name>
</gene>
<accession>A0A9X0WIY8</accession>
<dbReference type="SUPFAM" id="SSF101738">
    <property type="entry name" value="SspB-like"/>
    <property type="match status" value="1"/>
</dbReference>
<sequence length="154" mass="16875">MTSSKPYLIRAIYEWILDNGMTPHLVIDVRYPGVVVPTEFVEDGRLVLNVAPSAVRSLVMGNEHIQFNARFSGVARDVYFPVEAVLGIFTRENAQGMVFPEAAYPTSDEPLASPFRDVSDGPREVPGIDESTDRTAPSGQGKRKTGGPNLKLVK</sequence>
<dbReference type="PIRSF" id="PIRSF005276">
    <property type="entry name" value="SspB"/>
    <property type="match status" value="1"/>
</dbReference>
<organism evidence="2 3">
    <name type="scientific">Thiocapsa imhoffii</name>
    <dbReference type="NCBI Taxonomy" id="382777"/>
    <lineage>
        <taxon>Bacteria</taxon>
        <taxon>Pseudomonadati</taxon>
        <taxon>Pseudomonadota</taxon>
        <taxon>Gammaproteobacteria</taxon>
        <taxon>Chromatiales</taxon>
        <taxon>Chromatiaceae</taxon>
        <taxon>Thiocapsa</taxon>
    </lineage>
</organism>
<comment type="caution">
    <text evidence="2">The sequence shown here is derived from an EMBL/GenBank/DDBJ whole genome shotgun (WGS) entry which is preliminary data.</text>
</comment>
<feature type="region of interest" description="Disordered" evidence="1">
    <location>
        <begin position="103"/>
        <end position="154"/>
    </location>
</feature>
<name>A0A9X0WIY8_9GAMM</name>
<protein>
    <submittedName>
        <fullName evidence="2">ClpXP protease specificity-enhancing factor</fullName>
    </submittedName>
</protein>
<dbReference type="Gene3D" id="2.30.30.220">
    <property type="entry name" value="SspB-like"/>
    <property type="match status" value="1"/>
</dbReference>
<dbReference type="GO" id="GO:0006508">
    <property type="term" value="P:proteolysis"/>
    <property type="evidence" value="ECO:0007669"/>
    <property type="project" value="UniProtKB-KW"/>
</dbReference>
<dbReference type="EMBL" id="NRSD01000013">
    <property type="protein sequence ID" value="MBK1645569.1"/>
    <property type="molecule type" value="Genomic_DNA"/>
</dbReference>
<evidence type="ECO:0000313" key="2">
    <source>
        <dbReference type="EMBL" id="MBK1645569.1"/>
    </source>
</evidence>
<dbReference type="Pfam" id="PF04386">
    <property type="entry name" value="SspB"/>
    <property type="match status" value="1"/>
</dbReference>